<dbReference type="InterPro" id="IPR015168">
    <property type="entry name" value="SsuA/THI5"/>
</dbReference>
<name>A0ABN7SCM8_THEXY</name>
<dbReference type="EMBL" id="CAJRAY010000100">
    <property type="protein sequence ID" value="CAG5093077.1"/>
    <property type="molecule type" value="Genomic_DNA"/>
</dbReference>
<feature type="compositionally biased region" description="Low complexity" evidence="1">
    <location>
        <begin position="53"/>
        <end position="64"/>
    </location>
</feature>
<feature type="domain" description="SsuA/THI5-like" evidence="2">
    <location>
        <begin position="84"/>
        <end position="288"/>
    </location>
</feature>
<dbReference type="Pfam" id="PF09084">
    <property type="entry name" value="NMT1"/>
    <property type="match status" value="1"/>
</dbReference>
<comment type="caution">
    <text evidence="3">The sequence shown here is derived from an EMBL/GenBank/DDBJ whole genome shotgun (WGS) entry which is preliminary data.</text>
</comment>
<organism evidence="3 4">
    <name type="scientific">Thermobacillus xylanilyticus</name>
    <dbReference type="NCBI Taxonomy" id="76633"/>
    <lineage>
        <taxon>Bacteria</taxon>
        <taxon>Bacillati</taxon>
        <taxon>Bacillota</taxon>
        <taxon>Bacilli</taxon>
        <taxon>Bacillales</taxon>
        <taxon>Paenibacillaceae</taxon>
        <taxon>Thermobacillus</taxon>
    </lineage>
</organism>
<dbReference type="InterPro" id="IPR027939">
    <property type="entry name" value="NMT1/THI5"/>
</dbReference>
<protein>
    <submittedName>
        <fullName evidence="3">ABC transporter, periplasmic binding component-related protein</fullName>
    </submittedName>
</protein>
<evidence type="ECO:0000259" key="2">
    <source>
        <dbReference type="Pfam" id="PF09084"/>
    </source>
</evidence>
<gene>
    <name evidence="3" type="primary">txxe 3763</name>
    <name evidence="3" type="ORF">TXXE_19200</name>
</gene>
<evidence type="ECO:0000256" key="1">
    <source>
        <dbReference type="SAM" id="MobiDB-lite"/>
    </source>
</evidence>
<dbReference type="SUPFAM" id="SSF53850">
    <property type="entry name" value="Periplasmic binding protein-like II"/>
    <property type="match status" value="1"/>
</dbReference>
<evidence type="ECO:0000313" key="3">
    <source>
        <dbReference type="EMBL" id="CAG5093077.1"/>
    </source>
</evidence>
<dbReference type="Proteomes" id="UP000681526">
    <property type="component" value="Unassembled WGS sequence"/>
</dbReference>
<dbReference type="Gene3D" id="3.40.190.10">
    <property type="entry name" value="Periplasmic binding protein-like II"/>
    <property type="match status" value="2"/>
</dbReference>
<feature type="region of interest" description="Disordered" evidence="1">
    <location>
        <begin position="36"/>
        <end position="69"/>
    </location>
</feature>
<dbReference type="PANTHER" id="PTHR31528:SF3">
    <property type="entry name" value="THIAMINE BIOSYNTHESIS PROTEIN HI_0357-RELATED"/>
    <property type="match status" value="1"/>
</dbReference>
<sequence length="365" mass="40439">MTTTTKRNTRGRLLALTFLGILLILLAAACGSKDAPAGTASGNTPAEETETSAGAEPADEPAGAGEEKKELVKITQITNWFAQAEHGGQYAALLKGFYEEAGLDMEIQSGGPGISATQIVASGRAQFGMGQADEILFARQNGIPLVAIAGIFQKNPQALMFHKGEPIDSFDDLNGRKVYVGSGVAYWEYMKKKYNLTDVIEMKYTGSLAEFVNDKTAVTQSYMTSEPFTMQQEGVEVDWLLNADSGYMPYGNLLFTTEQYIKEHPDIVRAYVEASIKGWNYYKDHYDEINPFIQEHNPDMPLEKLEYSAQALQPLVYGFDAEEYGVGYMSQGRWETLMDQLLDLDLLKEPIDVSTVFTNEFLPKE</sequence>
<proteinExistence type="predicted"/>
<keyword evidence="4" id="KW-1185">Reference proteome</keyword>
<dbReference type="PROSITE" id="PS51257">
    <property type="entry name" value="PROKAR_LIPOPROTEIN"/>
    <property type="match status" value="1"/>
</dbReference>
<evidence type="ECO:0000313" key="4">
    <source>
        <dbReference type="Proteomes" id="UP000681526"/>
    </source>
</evidence>
<dbReference type="PANTHER" id="PTHR31528">
    <property type="entry name" value="4-AMINO-5-HYDROXYMETHYL-2-METHYLPYRIMIDINE PHOSPHATE SYNTHASE THI11-RELATED"/>
    <property type="match status" value="1"/>
</dbReference>
<reference evidence="3 4" key="1">
    <citation type="submission" date="2021-04" db="EMBL/GenBank/DDBJ databases">
        <authorList>
            <person name="Rakotoarivonina H."/>
        </authorList>
    </citation>
    <scope>NUCLEOTIDE SEQUENCE [LARGE SCALE GENOMIC DNA]</scope>
    <source>
        <strain evidence="3 4">XE</strain>
    </source>
</reference>
<accession>A0ABN7SCM8</accession>
<dbReference type="RefSeq" id="WP_244860690.1">
    <property type="nucleotide sequence ID" value="NZ_CAJRAY010000100.1"/>
</dbReference>